<feature type="transmembrane region" description="Helical" evidence="1">
    <location>
        <begin position="65"/>
        <end position="88"/>
    </location>
</feature>
<feature type="transmembrane region" description="Helical" evidence="1">
    <location>
        <begin position="277"/>
        <end position="298"/>
    </location>
</feature>
<dbReference type="Proteomes" id="UP000002222">
    <property type="component" value="Chromosome"/>
</dbReference>
<feature type="transmembrane region" description="Helical" evidence="1">
    <location>
        <begin position="33"/>
        <end position="53"/>
    </location>
</feature>
<keyword evidence="1" id="KW-1133">Transmembrane helix</keyword>
<proteinExistence type="predicted"/>
<dbReference type="STRING" id="525898.Sdel_1776"/>
<feature type="transmembrane region" description="Helical" evidence="1">
    <location>
        <begin position="236"/>
        <end position="257"/>
    </location>
</feature>
<keyword evidence="1" id="KW-0812">Transmembrane</keyword>
<feature type="transmembrane region" description="Helical" evidence="1">
    <location>
        <begin position="189"/>
        <end position="206"/>
    </location>
</feature>
<feature type="transmembrane region" description="Helical" evidence="1">
    <location>
        <begin position="337"/>
        <end position="355"/>
    </location>
</feature>
<feature type="transmembrane region" description="Helical" evidence="1">
    <location>
        <begin position="7"/>
        <end position="27"/>
    </location>
</feature>
<feature type="transmembrane region" description="Helical" evidence="1">
    <location>
        <begin position="160"/>
        <end position="177"/>
    </location>
</feature>
<keyword evidence="3" id="KW-1185">Reference proteome</keyword>
<feature type="transmembrane region" description="Helical" evidence="1">
    <location>
        <begin position="423"/>
        <end position="438"/>
    </location>
</feature>
<feature type="transmembrane region" description="Helical" evidence="1">
    <location>
        <begin position="108"/>
        <end position="130"/>
    </location>
</feature>
<dbReference type="AlphaFoldDB" id="D1B3X1"/>
<accession>D1B3X1</accession>
<evidence type="ECO:0000256" key="1">
    <source>
        <dbReference type="SAM" id="Phobius"/>
    </source>
</evidence>
<reference evidence="2 3" key="2">
    <citation type="journal article" date="2010" name="Stand. Genomic Sci.">
        <title>Complete genome sequence of Sulfurospirillum deleyianum type strain (5175).</title>
        <authorList>
            <person name="Sikorski J."/>
            <person name="Lapidus A."/>
            <person name="Copeland A."/>
            <person name="Glavina Del Rio T."/>
            <person name="Nolan M."/>
            <person name="Lucas S."/>
            <person name="Chen F."/>
            <person name="Tice H."/>
            <person name="Cheng J.F."/>
            <person name="Saunders E."/>
            <person name="Bruce D."/>
            <person name="Goodwin L."/>
            <person name="Pitluck S."/>
            <person name="Ovchinnikova G."/>
            <person name="Pati A."/>
            <person name="Ivanova N."/>
            <person name="Mavromatis K."/>
            <person name="Chen A."/>
            <person name="Palaniappan K."/>
            <person name="Chain P."/>
            <person name="Land M."/>
            <person name="Hauser L."/>
            <person name="Chang Y.J."/>
            <person name="Jeffries C.D."/>
            <person name="Brettin T."/>
            <person name="Detter J.C."/>
            <person name="Han C."/>
            <person name="Rohde M."/>
            <person name="Lang E."/>
            <person name="Spring S."/>
            <person name="Goker M."/>
            <person name="Bristow J."/>
            <person name="Eisen J.A."/>
            <person name="Markowitz V."/>
            <person name="Hugenholtz P."/>
            <person name="Kyrpides N.C."/>
            <person name="Klenk H.P."/>
        </authorList>
    </citation>
    <scope>NUCLEOTIDE SEQUENCE [LARGE SCALE GENOMIC DNA]</scope>
    <source>
        <strain evidence="3">ATCC 51133 / DSM 6946 / 5175</strain>
    </source>
</reference>
<dbReference type="HOGENOM" id="CLU_615268_0_0_7"/>
<name>D1B3X1_SULD5</name>
<organism evidence="2 3">
    <name type="scientific">Sulfurospirillum deleyianum (strain ATCC 51133 / DSM 6946 / 5175)</name>
    <dbReference type="NCBI Taxonomy" id="525898"/>
    <lineage>
        <taxon>Bacteria</taxon>
        <taxon>Pseudomonadati</taxon>
        <taxon>Campylobacterota</taxon>
        <taxon>Epsilonproteobacteria</taxon>
        <taxon>Campylobacterales</taxon>
        <taxon>Sulfurospirillaceae</taxon>
        <taxon>Sulfurospirillum</taxon>
    </lineage>
</organism>
<evidence type="ECO:0000313" key="2">
    <source>
        <dbReference type="EMBL" id="ACZ12791.1"/>
    </source>
</evidence>
<dbReference type="RefSeq" id="WP_012857541.1">
    <property type="nucleotide sequence ID" value="NC_013512.1"/>
</dbReference>
<evidence type="ECO:0000313" key="3">
    <source>
        <dbReference type="Proteomes" id="UP000002222"/>
    </source>
</evidence>
<feature type="transmembrane region" description="Helical" evidence="1">
    <location>
        <begin position="212"/>
        <end position="229"/>
    </location>
</feature>
<feature type="transmembrane region" description="Helical" evidence="1">
    <location>
        <begin position="367"/>
        <end position="389"/>
    </location>
</feature>
<dbReference type="KEGG" id="sdl:Sdel_1776"/>
<feature type="transmembrane region" description="Helical" evidence="1">
    <location>
        <begin position="401"/>
        <end position="417"/>
    </location>
</feature>
<dbReference type="EMBL" id="CP001816">
    <property type="protein sequence ID" value="ACZ12791.1"/>
    <property type="molecule type" value="Genomic_DNA"/>
</dbReference>
<protein>
    <submittedName>
        <fullName evidence="2">Uncharacterized protein</fullName>
    </submittedName>
</protein>
<reference evidence="3" key="1">
    <citation type="submission" date="2009-11" db="EMBL/GenBank/DDBJ databases">
        <title>The complete genome of Sulfurospirillum deleyianum DSM 6946.</title>
        <authorList>
            <consortium name="US DOE Joint Genome Institute (JGI-PGF)"/>
            <person name="Lucas S."/>
            <person name="Copeland A."/>
            <person name="Lapidus A."/>
            <person name="Glavina del Rio T."/>
            <person name="Dalin E."/>
            <person name="Tice H."/>
            <person name="Bruce D."/>
            <person name="Goodwin L."/>
            <person name="Pitluck S."/>
            <person name="Kyrpides N."/>
            <person name="Mavromatis K."/>
            <person name="Ivanova N."/>
            <person name="Ovchinnikova G."/>
            <person name="Munk A.C."/>
            <person name="Lu M."/>
            <person name="Brettin T."/>
            <person name="Detter J.C."/>
            <person name="Han C."/>
            <person name="Tapia R."/>
            <person name="Larimer F."/>
            <person name="Land M."/>
            <person name="Hauser L."/>
            <person name="Markowitz V."/>
            <person name="Cheng J.F."/>
            <person name="Hugenholtz P."/>
            <person name="Woyke T."/>
            <person name="Wu D."/>
            <person name="Aumann P."/>
            <person name="Schneider S."/>
            <person name="Lang E."/>
            <person name="Spring S."/>
            <person name="Klenk H.P."/>
            <person name="Eisen J.A."/>
        </authorList>
    </citation>
    <scope>NUCLEOTIDE SEQUENCE [LARGE SCALE GENOMIC DNA]</scope>
    <source>
        <strain evidence="3">ATCC 51133 / DSM 6946 / 5175</strain>
    </source>
</reference>
<keyword evidence="1" id="KW-0472">Membrane</keyword>
<gene>
    <name evidence="2" type="ordered locus">Sdel_1776</name>
</gene>
<sequence>MILNRKILFLQFLSNILIICLVLLTIRKRSIDINIIYFCYFILVLTYLDSFFLHKTEDSPTESFVSFNISRYLVFFIGYVIFYFAYYYPKNEIISVIAPDEYFDSGMYVYVAKNLVNGLSVVNTDFALYYGTQMSPNWALIVYLYGGMFLIFGIEEQILPMINLFIYSYMFFFFIYILKMTNLSKNKIYSISFLMLLLPGPIYWIASLSKEVLYYVFLAILFYLLFKNKKVISKRIIFISLLASFLSRFNIVAIIIFSKISNLLNYNTKKSFIKNLFKTYIFILFIFILSIYFLDLLFNINFFQSPMYIPFGFDTEELWGYKMDYVPMSILELLYKLPVKFLLTIFSEVNIIYLFRFPYGNTNSYAIVFNILEGFIRSMFIILLLVNFYRKKDINNITYKFMGLTFIFWLLFAISIGFFQSRYLIFGDYLLIFSYIFLKSNRRYQ</sequence>
<feature type="transmembrane region" description="Helical" evidence="1">
    <location>
        <begin position="137"/>
        <end position="154"/>
    </location>
</feature>